<comment type="similarity">
    <text evidence="1">Belongs to the CapA family.</text>
</comment>
<dbReference type="EMBL" id="BMIR01000001">
    <property type="protein sequence ID" value="GGE27504.1"/>
    <property type="molecule type" value="Genomic_DNA"/>
</dbReference>
<dbReference type="AlphaFoldDB" id="A0A8J2YBB6"/>
<protein>
    <recommendedName>
        <fullName evidence="2">Capsule synthesis protein CapA domain-containing protein</fullName>
    </recommendedName>
</protein>
<sequence>MNKITIAATGDSFITRRLPSKDSLAFRQIKDLLDEVDIRFTNLETTIHRKEGYPGAFSGGTWAMSPPEVLEDIKAFGFNLLSWATNHTLDYSHGGLLATQRYLDHMGFVHGGAGRNLREASQPVYIETEGGRVALIAATSTFHPAWRAGEQRYDMIGRPGVNPLRFTQTHHVPPEAFNQLKKIADQTEINAKYHLDIKEGFEVEGTDKTKLRLGDLNFQSSDTYQSLSEPHADDLTRIAKAIHEAKRQADVVLVSLHSHEMEGENKSRPAPFFIKASHYFIDQGATAIIGHGPHILRGVEIYKQKPIFYSLGNFIFQNDTIEALPADFFEKYRLSHEHNVADGLDARSRNGEIGLGVNPLVWESMLPVLEIEDGVVKSIKCYPISLGFGQPRYRRGWPALINNDTRVLENLAALSKPFHTQMTIKDNIGFIEC</sequence>
<dbReference type="CDD" id="cd07381">
    <property type="entry name" value="MPP_CapA"/>
    <property type="match status" value="1"/>
</dbReference>
<accession>A0A8J2YBB6</accession>
<reference evidence="3" key="1">
    <citation type="journal article" date="2014" name="Int. J. Syst. Evol. Microbiol.">
        <title>Complete genome sequence of Corynebacterium casei LMG S-19264T (=DSM 44701T), isolated from a smear-ripened cheese.</title>
        <authorList>
            <consortium name="US DOE Joint Genome Institute (JGI-PGF)"/>
            <person name="Walter F."/>
            <person name="Albersmeier A."/>
            <person name="Kalinowski J."/>
            <person name="Ruckert C."/>
        </authorList>
    </citation>
    <scope>NUCLEOTIDE SEQUENCE</scope>
    <source>
        <strain evidence="3">CGMCC 1.15371</strain>
    </source>
</reference>
<dbReference type="InterPro" id="IPR019079">
    <property type="entry name" value="Capsule_synth_CapA"/>
</dbReference>
<comment type="caution">
    <text evidence="3">The sequence shown here is derived from an EMBL/GenBank/DDBJ whole genome shotgun (WGS) entry which is preliminary data.</text>
</comment>
<dbReference type="SUPFAM" id="SSF56300">
    <property type="entry name" value="Metallo-dependent phosphatases"/>
    <property type="match status" value="1"/>
</dbReference>
<dbReference type="PANTHER" id="PTHR33393">
    <property type="entry name" value="POLYGLUTAMINE SYNTHESIS ACCESSORY PROTEIN RV0574C-RELATED"/>
    <property type="match status" value="1"/>
</dbReference>
<dbReference type="PANTHER" id="PTHR33393:SF13">
    <property type="entry name" value="PGA BIOSYNTHESIS PROTEIN CAPA"/>
    <property type="match status" value="1"/>
</dbReference>
<keyword evidence="4" id="KW-1185">Reference proteome</keyword>
<evidence type="ECO:0000259" key="2">
    <source>
        <dbReference type="SMART" id="SM00854"/>
    </source>
</evidence>
<proteinExistence type="inferred from homology"/>
<evidence type="ECO:0000313" key="3">
    <source>
        <dbReference type="EMBL" id="GGE27504.1"/>
    </source>
</evidence>
<gene>
    <name evidence="3" type="ORF">GCM10011391_02400</name>
</gene>
<name>A0A8J2YBB6_9BACL</name>
<dbReference type="RefSeq" id="WP_188688020.1">
    <property type="nucleotide sequence ID" value="NZ_BMIR01000001.1"/>
</dbReference>
<dbReference type="SMART" id="SM00854">
    <property type="entry name" value="PGA_cap"/>
    <property type="match status" value="1"/>
</dbReference>
<dbReference type="Pfam" id="PF09587">
    <property type="entry name" value="PGA_cap"/>
    <property type="match status" value="1"/>
</dbReference>
<reference evidence="3" key="2">
    <citation type="submission" date="2020-09" db="EMBL/GenBank/DDBJ databases">
        <authorList>
            <person name="Sun Q."/>
            <person name="Zhou Y."/>
        </authorList>
    </citation>
    <scope>NUCLEOTIDE SEQUENCE</scope>
    <source>
        <strain evidence="3">CGMCC 1.15371</strain>
    </source>
</reference>
<evidence type="ECO:0000313" key="4">
    <source>
        <dbReference type="Proteomes" id="UP000628775"/>
    </source>
</evidence>
<organism evidence="3 4">
    <name type="scientific">Pullulanibacillus camelliae</name>
    <dbReference type="NCBI Taxonomy" id="1707096"/>
    <lineage>
        <taxon>Bacteria</taxon>
        <taxon>Bacillati</taxon>
        <taxon>Bacillota</taxon>
        <taxon>Bacilli</taxon>
        <taxon>Bacillales</taxon>
        <taxon>Sporolactobacillaceae</taxon>
        <taxon>Pullulanibacillus</taxon>
    </lineage>
</organism>
<dbReference type="Proteomes" id="UP000628775">
    <property type="component" value="Unassembled WGS sequence"/>
</dbReference>
<dbReference type="InterPro" id="IPR029052">
    <property type="entry name" value="Metallo-depent_PP-like"/>
</dbReference>
<feature type="domain" description="Capsule synthesis protein CapA" evidence="2">
    <location>
        <begin position="5"/>
        <end position="318"/>
    </location>
</feature>
<dbReference type="InterPro" id="IPR052169">
    <property type="entry name" value="CW_Biosynth-Accessory"/>
</dbReference>
<evidence type="ECO:0000256" key="1">
    <source>
        <dbReference type="ARBA" id="ARBA00005662"/>
    </source>
</evidence>